<dbReference type="InterPro" id="IPR036852">
    <property type="entry name" value="Peptidase_S8/S53_dom_sf"/>
</dbReference>
<proteinExistence type="inferred from homology"/>
<dbReference type="Gene3D" id="3.50.30.30">
    <property type="match status" value="1"/>
</dbReference>
<organism evidence="8 9">
    <name type="scientific">Coptis chinensis</name>
    <dbReference type="NCBI Taxonomy" id="261450"/>
    <lineage>
        <taxon>Eukaryota</taxon>
        <taxon>Viridiplantae</taxon>
        <taxon>Streptophyta</taxon>
        <taxon>Embryophyta</taxon>
        <taxon>Tracheophyta</taxon>
        <taxon>Spermatophyta</taxon>
        <taxon>Magnoliopsida</taxon>
        <taxon>Ranunculales</taxon>
        <taxon>Ranunculaceae</taxon>
        <taxon>Coptidoideae</taxon>
        <taxon>Coptis</taxon>
    </lineage>
</organism>
<keyword evidence="9" id="KW-1185">Reference proteome</keyword>
<reference evidence="8 9" key="1">
    <citation type="submission" date="2020-10" db="EMBL/GenBank/DDBJ databases">
        <title>The Coptis chinensis genome and diversification of protoberbering-type alkaloids.</title>
        <authorList>
            <person name="Wang B."/>
            <person name="Shu S."/>
            <person name="Song C."/>
            <person name="Liu Y."/>
        </authorList>
    </citation>
    <scope>NUCLEOTIDE SEQUENCE [LARGE SCALE GENOMIC DNA]</scope>
    <source>
        <strain evidence="8">HL-2020</strain>
        <tissue evidence="8">Leaf</tissue>
    </source>
</reference>
<dbReference type="Pfam" id="PF00082">
    <property type="entry name" value="Peptidase_S8"/>
    <property type="match status" value="1"/>
</dbReference>
<dbReference type="Gene3D" id="2.60.40.2310">
    <property type="match status" value="1"/>
</dbReference>
<comment type="caution">
    <text evidence="6">Lacks conserved residue(s) required for the propagation of feature annotation.</text>
</comment>
<name>A0A835ITQ7_9MAGN</name>
<comment type="caution">
    <text evidence="8">The sequence shown here is derived from an EMBL/GenBank/DDBJ whole genome shotgun (WGS) entry which is preliminary data.</text>
</comment>
<dbReference type="GO" id="GO:0004252">
    <property type="term" value="F:serine-type endopeptidase activity"/>
    <property type="evidence" value="ECO:0007669"/>
    <property type="project" value="InterPro"/>
</dbReference>
<keyword evidence="5" id="KW-0720">Serine protease</keyword>
<dbReference type="InterPro" id="IPR023828">
    <property type="entry name" value="Peptidase_S8_Ser-AS"/>
</dbReference>
<accession>A0A835ITQ7</accession>
<gene>
    <name evidence="8" type="ORF">IFM89_016198</name>
</gene>
<sequence length="446" mass="48332">MEEYQAFVKKVNGNARGGVPSARIVVYKVCWESGCDSEDILAAFDDAISDGVDILSLSLGSDSAHKYYEDAISIGAYHAMQRVILTSNSAGNSGPEQGTTGRAMNSFDILNKVTLVHGNLKDQGNNGSLEGKIVVYNGYTDGEPALTRKASGMIVHLENEVDNANQFYQLHLKIVEHFEYEETFYTVSDALVDRNPVASILKSETFEDVSAPRVVSFSSRGPNPITQPDITAPGVEIFAAWSPDASPSGVIGDPRSVKYNIISGTSMSCPHVTGAAVYVKTFHPDWSPSAIKFALMTRAFPLNPTTNPDAEFGYGVGHIDPVKVVRPGLVYDALEGDYLKFLCRIGYTTEQTKLVSGAENDCPKNFKGSVKDLNYPSIVSFVANATFSRTITNVGVANSTYKAMSLKAFEIYSASLVWFDGVHIVRSPIVVMHNTSARYVNTLGAI</sequence>
<dbReference type="EMBL" id="JADFTS010000001">
    <property type="protein sequence ID" value="KAF9624950.1"/>
    <property type="molecule type" value="Genomic_DNA"/>
</dbReference>
<dbReference type="PROSITE" id="PS51892">
    <property type="entry name" value="SUBTILASE"/>
    <property type="match status" value="1"/>
</dbReference>
<evidence type="ECO:0000256" key="5">
    <source>
        <dbReference type="ARBA" id="ARBA00022825"/>
    </source>
</evidence>
<dbReference type="PANTHER" id="PTHR10795">
    <property type="entry name" value="PROPROTEIN CONVERTASE SUBTILISIN/KEXIN"/>
    <property type="match status" value="1"/>
</dbReference>
<dbReference type="OrthoDB" id="4803627at2759"/>
<dbReference type="SUPFAM" id="SSF52743">
    <property type="entry name" value="Subtilisin-like"/>
    <property type="match status" value="1"/>
</dbReference>
<evidence type="ECO:0000256" key="2">
    <source>
        <dbReference type="ARBA" id="ARBA00022670"/>
    </source>
</evidence>
<evidence type="ECO:0000313" key="8">
    <source>
        <dbReference type="EMBL" id="KAF9624950.1"/>
    </source>
</evidence>
<evidence type="ECO:0000256" key="6">
    <source>
        <dbReference type="PROSITE-ProRule" id="PRU01240"/>
    </source>
</evidence>
<dbReference type="InterPro" id="IPR000209">
    <property type="entry name" value="Peptidase_S8/S53_dom"/>
</dbReference>
<evidence type="ECO:0000256" key="4">
    <source>
        <dbReference type="ARBA" id="ARBA00022801"/>
    </source>
</evidence>
<keyword evidence="4" id="KW-0378">Hydrolase</keyword>
<dbReference type="PROSITE" id="PS00138">
    <property type="entry name" value="SUBTILASE_SER"/>
    <property type="match status" value="1"/>
</dbReference>
<comment type="similarity">
    <text evidence="1 6">Belongs to the peptidase S8 family.</text>
</comment>
<protein>
    <recommendedName>
        <fullName evidence="7">Peptidase S8/S53 domain-containing protein</fullName>
    </recommendedName>
</protein>
<dbReference type="InterPro" id="IPR045051">
    <property type="entry name" value="SBT"/>
</dbReference>
<dbReference type="AlphaFoldDB" id="A0A835ITQ7"/>
<evidence type="ECO:0000256" key="1">
    <source>
        <dbReference type="ARBA" id="ARBA00011073"/>
    </source>
</evidence>
<dbReference type="Proteomes" id="UP000631114">
    <property type="component" value="Unassembled WGS sequence"/>
</dbReference>
<evidence type="ECO:0000313" key="9">
    <source>
        <dbReference type="Proteomes" id="UP000631114"/>
    </source>
</evidence>
<evidence type="ECO:0000256" key="3">
    <source>
        <dbReference type="ARBA" id="ARBA00022729"/>
    </source>
</evidence>
<keyword evidence="2" id="KW-0645">Protease</keyword>
<keyword evidence="3" id="KW-0732">Signal</keyword>
<dbReference type="GO" id="GO:0006508">
    <property type="term" value="P:proteolysis"/>
    <property type="evidence" value="ECO:0007669"/>
    <property type="project" value="UniProtKB-KW"/>
</dbReference>
<evidence type="ECO:0000259" key="7">
    <source>
        <dbReference type="Pfam" id="PF00082"/>
    </source>
</evidence>
<dbReference type="Gene3D" id="3.40.50.200">
    <property type="entry name" value="Peptidase S8/S53 domain"/>
    <property type="match status" value="2"/>
</dbReference>
<feature type="domain" description="Peptidase S8/S53" evidence="7">
    <location>
        <begin position="12"/>
        <end position="315"/>
    </location>
</feature>